<gene>
    <name evidence="6" type="primary">5571297</name>
</gene>
<organism evidence="6 7">
    <name type="scientific">Aedes aegypti</name>
    <name type="common">Yellowfever mosquito</name>
    <name type="synonym">Culex aegypti</name>
    <dbReference type="NCBI Taxonomy" id="7159"/>
    <lineage>
        <taxon>Eukaryota</taxon>
        <taxon>Metazoa</taxon>
        <taxon>Ecdysozoa</taxon>
        <taxon>Arthropoda</taxon>
        <taxon>Hexapoda</taxon>
        <taxon>Insecta</taxon>
        <taxon>Pterygota</taxon>
        <taxon>Neoptera</taxon>
        <taxon>Endopterygota</taxon>
        <taxon>Diptera</taxon>
        <taxon>Nematocera</taxon>
        <taxon>Culicoidea</taxon>
        <taxon>Culicidae</taxon>
        <taxon>Culicinae</taxon>
        <taxon>Aedini</taxon>
        <taxon>Aedes</taxon>
        <taxon>Stegomyia</taxon>
    </lineage>
</organism>
<dbReference type="Pfam" id="PF00201">
    <property type="entry name" value="UDPGT"/>
    <property type="match status" value="1"/>
</dbReference>
<dbReference type="SMR" id="A0A8W7H3N2"/>
<evidence type="ECO:0000313" key="6">
    <source>
        <dbReference type="EnsemblMetazoa" id="AAEL001586-PD"/>
    </source>
</evidence>
<evidence type="ECO:0000256" key="5">
    <source>
        <dbReference type="RuleBase" id="RU362059"/>
    </source>
</evidence>
<dbReference type="GO" id="GO:0015020">
    <property type="term" value="F:glucuronosyltransferase activity"/>
    <property type="evidence" value="ECO:0007669"/>
    <property type="project" value="UniProtKB-EC"/>
</dbReference>
<dbReference type="SUPFAM" id="SSF53756">
    <property type="entry name" value="UDP-Glycosyltransferase/glycogen phosphorylase"/>
    <property type="match status" value="1"/>
</dbReference>
<dbReference type="GO" id="GO:0016020">
    <property type="term" value="C:membrane"/>
    <property type="evidence" value="ECO:0007669"/>
    <property type="project" value="UniProtKB-SubCell"/>
</dbReference>
<dbReference type="KEGG" id="aag:5571297"/>
<evidence type="ECO:0000256" key="2">
    <source>
        <dbReference type="ARBA" id="ARBA00022676"/>
    </source>
</evidence>
<dbReference type="EnsemblMetazoa" id="AAEL001586-RC">
    <property type="protein sequence ID" value="AAEL001586-PC"/>
    <property type="gene ID" value="AAEL001586"/>
</dbReference>
<keyword evidence="7" id="KW-1185">Reference proteome</keyword>
<dbReference type="PROSITE" id="PS00375">
    <property type="entry name" value="UDPGT"/>
    <property type="match status" value="1"/>
</dbReference>
<keyword evidence="3 4" id="KW-0808">Transferase</keyword>
<keyword evidence="5" id="KW-1133">Transmembrane helix</keyword>
<dbReference type="PANTHER" id="PTHR48043">
    <property type="entry name" value="EG:EG0003.4 PROTEIN-RELATED"/>
    <property type="match status" value="1"/>
</dbReference>
<dbReference type="PANTHER" id="PTHR48043:SF159">
    <property type="entry name" value="EG:EG0003.4 PROTEIN-RELATED"/>
    <property type="match status" value="1"/>
</dbReference>
<keyword evidence="5" id="KW-0472">Membrane</keyword>
<dbReference type="CDD" id="cd03784">
    <property type="entry name" value="GT1_Gtf-like"/>
    <property type="match status" value="1"/>
</dbReference>
<feature type="signal peptide" evidence="5">
    <location>
        <begin position="1"/>
        <end position="29"/>
    </location>
</feature>
<keyword evidence="5" id="KW-0732">Signal</keyword>
<dbReference type="InterPro" id="IPR002213">
    <property type="entry name" value="UDP_glucos_trans"/>
</dbReference>
<feature type="transmembrane region" description="Helical" evidence="5">
    <location>
        <begin position="482"/>
        <end position="501"/>
    </location>
</feature>
<reference evidence="6" key="2">
    <citation type="submission" date="2022-10" db="UniProtKB">
        <authorList>
            <consortium name="EnsemblMetazoa"/>
        </authorList>
    </citation>
    <scope>IDENTIFICATION</scope>
    <source>
        <strain evidence="6">LVP_AGWG</strain>
    </source>
</reference>
<name>A0A8W7H3N2_AEDAE</name>
<dbReference type="EnsemblMetazoa" id="AAEL001586-RD">
    <property type="protein sequence ID" value="AAEL001586-PD"/>
    <property type="gene ID" value="AAEL001586"/>
</dbReference>
<dbReference type="InterPro" id="IPR035595">
    <property type="entry name" value="UDP_glycos_trans_CS"/>
</dbReference>
<proteinExistence type="inferred from homology"/>
<evidence type="ECO:0000256" key="4">
    <source>
        <dbReference type="RuleBase" id="RU003718"/>
    </source>
</evidence>
<evidence type="ECO:0000313" key="7">
    <source>
        <dbReference type="Proteomes" id="UP000008820"/>
    </source>
</evidence>
<reference evidence="6 7" key="1">
    <citation type="submission" date="2017-06" db="EMBL/GenBank/DDBJ databases">
        <title>Aedes aegypti genome working group (AGWG) sequencing and assembly.</title>
        <authorList>
            <consortium name="Aedes aegypti Genome Working Group (AGWG)"/>
            <person name="Matthews B.J."/>
        </authorList>
    </citation>
    <scope>NUCLEOTIDE SEQUENCE [LARGE SCALE GENOMIC DNA]</scope>
    <source>
        <strain evidence="6 7">LVP_AGWG</strain>
    </source>
</reference>
<dbReference type="OMA" id="NICGFGY"/>
<dbReference type="Gene3D" id="3.40.50.2000">
    <property type="entry name" value="Glycogen Phosphorylase B"/>
    <property type="match status" value="2"/>
</dbReference>
<accession>A0A8W7H3N2</accession>
<sequence length="525" mass="58560">MTSRLLVPSVVIISATLLLLLQQPNGADSAKILCLFPTASKSHVLGTQALLKNLAQRGHEVTMVSAFPLSKPVKNYRDVYVPIEDAFGPVMAGFMQGGSRNMFKMMPIVMKASLDNSNYTINSPQFQKLVKEEQFDVAILGFFMNDFITGVRSWLNCPTIMYFSAGFNSLANLVGNPTEISAAPHLLLGNKNPMSFFDRVKNTLVYMVDFVVAKALAYATKPYYESNFPAEKGYPSYEQAKLDVSLVMLNSYFTQTVPRPYLPNIVEVGGLQIKAKPDPLPEDIQAWLDGAKDGAIFLSFGSNLKSSNLRQDKFDAIIKSISKLKQRIIWKWDTDVMPGKPDNVMIGKWLPQDDILAHKNLKLFVTHGGLGSITESMYHGVPIVGIPMFGDQETNVAQVIKDGWGAPVSFDDLTEEKLTAAIKEVLGEPKYAEKIRSMTDLYKDRPQSGMDLATFWVEYVIRHKGAPHLHYQGADLNVLQRYLVDVFAFLGAVLYIAKKLVCFALCRVKRMVCGSNQKTKKQKKQ</sequence>
<keyword evidence="5" id="KW-0812">Transmembrane</keyword>
<evidence type="ECO:0000256" key="1">
    <source>
        <dbReference type="ARBA" id="ARBA00009995"/>
    </source>
</evidence>
<dbReference type="Proteomes" id="UP000008820">
    <property type="component" value="Chromosome 2"/>
</dbReference>
<comment type="catalytic activity">
    <reaction evidence="5">
        <text>glucuronate acceptor + UDP-alpha-D-glucuronate = acceptor beta-D-glucuronoside + UDP + H(+)</text>
        <dbReference type="Rhea" id="RHEA:21032"/>
        <dbReference type="ChEBI" id="CHEBI:15378"/>
        <dbReference type="ChEBI" id="CHEBI:58052"/>
        <dbReference type="ChEBI" id="CHEBI:58223"/>
        <dbReference type="ChEBI" id="CHEBI:132367"/>
        <dbReference type="ChEBI" id="CHEBI:132368"/>
        <dbReference type="EC" id="2.4.1.17"/>
    </reaction>
</comment>
<dbReference type="EnsemblMetazoa" id="AAEL001586-RE">
    <property type="protein sequence ID" value="AAEL001586-PE"/>
    <property type="gene ID" value="AAEL001586"/>
</dbReference>
<evidence type="ECO:0000256" key="3">
    <source>
        <dbReference type="ARBA" id="ARBA00022679"/>
    </source>
</evidence>
<protein>
    <recommendedName>
        <fullName evidence="5">UDP-glucuronosyltransferase</fullName>
        <ecNumber evidence="5">2.4.1.17</ecNumber>
    </recommendedName>
</protein>
<comment type="subcellular location">
    <subcellularLocation>
        <location evidence="5">Membrane</location>
        <topology evidence="5">Single-pass membrane protein</topology>
    </subcellularLocation>
</comment>
<keyword evidence="2 4" id="KW-0328">Glycosyltransferase</keyword>
<comment type="similarity">
    <text evidence="1 4">Belongs to the UDP-glycosyltransferase family.</text>
</comment>
<dbReference type="OrthoDB" id="63267at2759"/>
<dbReference type="InterPro" id="IPR050271">
    <property type="entry name" value="UDP-glycosyltransferase"/>
</dbReference>
<dbReference type="AlphaFoldDB" id="A0A8W7H3N2"/>
<feature type="chain" id="PRO_5044360062" description="UDP-glucuronosyltransferase" evidence="5">
    <location>
        <begin position="30"/>
        <end position="525"/>
    </location>
</feature>
<dbReference type="FunFam" id="3.40.50.2000:FF:000050">
    <property type="entry name" value="UDP-glucuronosyltransferase"/>
    <property type="match status" value="1"/>
</dbReference>
<dbReference type="EC" id="2.4.1.17" evidence="5"/>